<evidence type="ECO:0000256" key="6">
    <source>
        <dbReference type="HAMAP-Rule" id="MF_01661"/>
    </source>
</evidence>
<name>A0A0B2AL81_9MICC</name>
<dbReference type="UniPathway" id="UPA00916">
    <property type="reaction ID" value="UER00888"/>
</dbReference>
<dbReference type="SUPFAM" id="SSF102546">
    <property type="entry name" value="RbsD-like"/>
    <property type="match status" value="1"/>
</dbReference>
<comment type="subcellular location">
    <subcellularLocation>
        <location evidence="6">Cytoplasm</location>
    </subcellularLocation>
</comment>
<organism evidence="7 8">
    <name type="scientific">Sinomonas humi</name>
    <dbReference type="NCBI Taxonomy" id="1338436"/>
    <lineage>
        <taxon>Bacteria</taxon>
        <taxon>Bacillati</taxon>
        <taxon>Actinomycetota</taxon>
        <taxon>Actinomycetes</taxon>
        <taxon>Micrococcales</taxon>
        <taxon>Micrococcaceae</taxon>
        <taxon>Sinomonas</taxon>
    </lineage>
</organism>
<dbReference type="InterPro" id="IPR023750">
    <property type="entry name" value="RbsD-like_sf"/>
</dbReference>
<accession>A0A0B2AL81</accession>
<comment type="similarity">
    <text evidence="6">Belongs to the RbsD / FucU family. RbsD subfamily.</text>
</comment>
<protein>
    <recommendedName>
        <fullName evidence="2 6">D-ribose pyranase</fullName>
        <ecNumber evidence="2 6">5.4.99.62</ecNumber>
    </recommendedName>
</protein>
<evidence type="ECO:0000256" key="5">
    <source>
        <dbReference type="ARBA" id="ARBA00023277"/>
    </source>
</evidence>
<dbReference type="RefSeq" id="WP_043120876.1">
    <property type="nucleotide sequence ID" value="NZ_JTDL01000079.1"/>
</dbReference>
<keyword evidence="8" id="KW-1185">Reference proteome</keyword>
<dbReference type="HAMAP" id="MF_01661">
    <property type="entry name" value="D_rib_pyranase"/>
    <property type="match status" value="1"/>
</dbReference>
<comment type="pathway">
    <text evidence="6">Carbohydrate metabolism; D-ribose degradation; D-ribose 5-phosphate from beta-D-ribopyranose: step 1/2.</text>
</comment>
<dbReference type="InterPro" id="IPR007721">
    <property type="entry name" value="RbsD_FucU"/>
</dbReference>
<dbReference type="Pfam" id="PF05025">
    <property type="entry name" value="RbsD_FucU"/>
    <property type="match status" value="1"/>
</dbReference>
<sequence length="127" mass="13268">MKKRGILNGPLSAAIATLGHGDVVVVADCGLPLPLSGPIVDLALVFGVPSFTQVLDALTDELVIESAVIAEEGRGTVVDEWVQSRLPGVAAIPHEQFKRLASEAKVLVRTGEATPYANVALRCGVPF</sequence>
<comment type="caution">
    <text evidence="7">The sequence shown here is derived from an EMBL/GenBank/DDBJ whole genome shotgun (WGS) entry which is preliminary data.</text>
</comment>
<feature type="binding site" evidence="6">
    <location>
        <begin position="116"/>
        <end position="118"/>
    </location>
    <ligand>
        <name>substrate</name>
    </ligand>
</feature>
<evidence type="ECO:0000313" key="8">
    <source>
        <dbReference type="Proteomes" id="UP000030982"/>
    </source>
</evidence>
<dbReference type="NCBIfam" id="NF008761">
    <property type="entry name" value="PRK11797.1"/>
    <property type="match status" value="1"/>
</dbReference>
<dbReference type="GO" id="GO:0016872">
    <property type="term" value="F:intramolecular lyase activity"/>
    <property type="evidence" value="ECO:0007669"/>
    <property type="project" value="UniProtKB-UniRule"/>
</dbReference>
<dbReference type="InterPro" id="IPR023064">
    <property type="entry name" value="D-ribose_pyranase"/>
</dbReference>
<dbReference type="Gene3D" id="3.40.1650.10">
    <property type="entry name" value="RbsD-like domain"/>
    <property type="match status" value="1"/>
</dbReference>
<dbReference type="PANTHER" id="PTHR37831">
    <property type="entry name" value="D-RIBOSE PYRANASE"/>
    <property type="match status" value="1"/>
</dbReference>
<dbReference type="GO" id="GO:0062193">
    <property type="term" value="F:D-ribose pyranase activity"/>
    <property type="evidence" value="ECO:0007669"/>
    <property type="project" value="UniProtKB-EC"/>
</dbReference>
<keyword evidence="3 6" id="KW-0963">Cytoplasm</keyword>
<comment type="function">
    <text evidence="6">Catalyzes the interconversion of beta-pyran and beta-furan forms of D-ribose.</text>
</comment>
<evidence type="ECO:0000313" key="7">
    <source>
        <dbReference type="EMBL" id="KHL04405.1"/>
    </source>
</evidence>
<dbReference type="GO" id="GO:0048029">
    <property type="term" value="F:monosaccharide binding"/>
    <property type="evidence" value="ECO:0007669"/>
    <property type="project" value="InterPro"/>
</dbReference>
<dbReference type="GO" id="GO:0005829">
    <property type="term" value="C:cytosol"/>
    <property type="evidence" value="ECO:0007669"/>
    <property type="project" value="TreeGrafter"/>
</dbReference>
<dbReference type="Proteomes" id="UP000030982">
    <property type="component" value="Unassembled WGS sequence"/>
</dbReference>
<dbReference type="GO" id="GO:0019303">
    <property type="term" value="P:D-ribose catabolic process"/>
    <property type="evidence" value="ECO:0007669"/>
    <property type="project" value="UniProtKB-UniRule"/>
</dbReference>
<keyword evidence="4 6" id="KW-0413">Isomerase</keyword>
<evidence type="ECO:0000256" key="4">
    <source>
        <dbReference type="ARBA" id="ARBA00023235"/>
    </source>
</evidence>
<dbReference type="STRING" id="1338436.LK10_05790"/>
<proteinExistence type="inferred from homology"/>
<evidence type="ECO:0000256" key="1">
    <source>
        <dbReference type="ARBA" id="ARBA00000223"/>
    </source>
</evidence>
<evidence type="ECO:0000256" key="2">
    <source>
        <dbReference type="ARBA" id="ARBA00012862"/>
    </source>
</evidence>
<dbReference type="EC" id="5.4.99.62" evidence="2 6"/>
<gene>
    <name evidence="6" type="primary">rbsD</name>
    <name evidence="7" type="ORF">LK10_05790</name>
</gene>
<feature type="binding site" evidence="6">
    <location>
        <position position="94"/>
    </location>
    <ligand>
        <name>substrate</name>
    </ligand>
</feature>
<evidence type="ECO:0000256" key="3">
    <source>
        <dbReference type="ARBA" id="ARBA00022490"/>
    </source>
</evidence>
<dbReference type="OrthoDB" id="9805009at2"/>
<reference evidence="7 8" key="1">
    <citation type="submission" date="2014-09" db="EMBL/GenBank/DDBJ databases">
        <title>Genome sequence of Sinomonas sp. MUSC 117.</title>
        <authorList>
            <person name="Lee L.-H."/>
        </authorList>
    </citation>
    <scope>NUCLEOTIDE SEQUENCE [LARGE SCALE GENOMIC DNA]</scope>
    <source>
        <strain evidence="7 8">MUSC 117</strain>
    </source>
</reference>
<comment type="subunit">
    <text evidence="6">Homodecamer.</text>
</comment>
<feature type="active site" description="Proton donor" evidence="6">
    <location>
        <position position="20"/>
    </location>
</feature>
<comment type="catalytic activity">
    <reaction evidence="1 6">
        <text>beta-D-ribopyranose = beta-D-ribofuranose</text>
        <dbReference type="Rhea" id="RHEA:25432"/>
        <dbReference type="ChEBI" id="CHEBI:27476"/>
        <dbReference type="ChEBI" id="CHEBI:47002"/>
        <dbReference type="EC" id="5.4.99.62"/>
    </reaction>
</comment>
<keyword evidence="5 6" id="KW-0119">Carbohydrate metabolism</keyword>
<dbReference type="AlphaFoldDB" id="A0A0B2AL81"/>
<feature type="binding site" evidence="6">
    <location>
        <position position="28"/>
    </location>
    <ligand>
        <name>substrate</name>
    </ligand>
</feature>
<dbReference type="EMBL" id="JTDL01000079">
    <property type="protein sequence ID" value="KHL04405.1"/>
    <property type="molecule type" value="Genomic_DNA"/>
</dbReference>
<dbReference type="PANTHER" id="PTHR37831:SF1">
    <property type="entry name" value="D-RIBOSE PYRANASE"/>
    <property type="match status" value="1"/>
</dbReference>